<dbReference type="Gene3D" id="3.40.630.30">
    <property type="match status" value="2"/>
</dbReference>
<organism evidence="4 5">
    <name type="scientific">Hypericibacter adhaerens</name>
    <dbReference type="NCBI Taxonomy" id="2602016"/>
    <lineage>
        <taxon>Bacteria</taxon>
        <taxon>Pseudomonadati</taxon>
        <taxon>Pseudomonadota</taxon>
        <taxon>Alphaproteobacteria</taxon>
        <taxon>Rhodospirillales</taxon>
        <taxon>Dongiaceae</taxon>
        <taxon>Hypericibacter</taxon>
    </lineage>
</organism>
<evidence type="ECO:0000256" key="2">
    <source>
        <dbReference type="ARBA" id="ARBA00023315"/>
    </source>
</evidence>
<dbReference type="PANTHER" id="PTHR10545">
    <property type="entry name" value="DIAMINE N-ACETYLTRANSFERASE"/>
    <property type="match status" value="1"/>
</dbReference>
<dbReference type="EMBL" id="CP042582">
    <property type="protein sequence ID" value="QEX20105.1"/>
    <property type="molecule type" value="Genomic_DNA"/>
</dbReference>
<dbReference type="AlphaFoldDB" id="A0A5J6MTP3"/>
<protein>
    <recommendedName>
        <fullName evidence="3">N-acetyltransferase domain-containing protein</fullName>
    </recommendedName>
</protein>
<dbReference type="PROSITE" id="PS51186">
    <property type="entry name" value="GNAT"/>
    <property type="match status" value="2"/>
</dbReference>
<feature type="domain" description="N-acetyltransferase" evidence="3">
    <location>
        <begin position="172"/>
        <end position="332"/>
    </location>
</feature>
<dbReference type="InterPro" id="IPR000182">
    <property type="entry name" value="GNAT_dom"/>
</dbReference>
<dbReference type="OrthoDB" id="9805924at2"/>
<reference evidence="4 5" key="1">
    <citation type="submission" date="2019-08" db="EMBL/GenBank/DDBJ databases">
        <title>Hyperibacter terrae gen. nov., sp. nov. and Hyperibacter viscosus sp. nov., two new members in the family Rhodospirillaceae isolated from the rhizosphere of Hypericum perforatum.</title>
        <authorList>
            <person name="Noviana Z."/>
        </authorList>
    </citation>
    <scope>NUCLEOTIDE SEQUENCE [LARGE SCALE GENOMIC DNA]</scope>
    <source>
        <strain evidence="4 5">R5959</strain>
    </source>
</reference>
<evidence type="ECO:0000256" key="1">
    <source>
        <dbReference type="ARBA" id="ARBA00022679"/>
    </source>
</evidence>
<accession>A0A5J6MTP3</accession>
<sequence length="332" mass="35769">MIRPAMTNRAFHIRAAGPRDGEAMARMCAALAAHEGAGTPAFTAEDFRRHGCGSEALFAGLIAERDGRPVGYALHMRDYDTDRLIRCVHVLDLFVENTARGGGIGRALMAASAAAGKAYGAKMAYWGVLASNPLARGFYRSIGGVENLGMTLWGVEEAGFAALCRQPPPAGIALRAGRLADVPALGRFLAGLFADMKEPPPPEIETRLARDGFGAASFFETLIAERGAEPLGYAMFWPTYETQEAETVITLSDLYVLPEARGLGIGSALMGEAARQGRRRGWNGMWWPVFTSNEPARRYYARFAVEDTTALYCTLDGDGFERLAAEASPLPP</sequence>
<evidence type="ECO:0000313" key="4">
    <source>
        <dbReference type="EMBL" id="QEX20105.1"/>
    </source>
</evidence>
<evidence type="ECO:0000259" key="3">
    <source>
        <dbReference type="PROSITE" id="PS51186"/>
    </source>
</evidence>
<gene>
    <name evidence="4" type="ORF">FRZ61_00190</name>
</gene>
<dbReference type="SUPFAM" id="SSF55729">
    <property type="entry name" value="Acyl-CoA N-acyltransferases (Nat)"/>
    <property type="match status" value="2"/>
</dbReference>
<keyword evidence="5" id="KW-1185">Reference proteome</keyword>
<dbReference type="CDD" id="cd04301">
    <property type="entry name" value="NAT_SF"/>
    <property type="match status" value="2"/>
</dbReference>
<dbReference type="InterPro" id="IPR016181">
    <property type="entry name" value="Acyl_CoA_acyltransferase"/>
</dbReference>
<keyword evidence="1" id="KW-0808">Transferase</keyword>
<dbReference type="GO" id="GO:0008080">
    <property type="term" value="F:N-acetyltransferase activity"/>
    <property type="evidence" value="ECO:0007669"/>
    <property type="project" value="UniProtKB-ARBA"/>
</dbReference>
<keyword evidence="2" id="KW-0012">Acyltransferase</keyword>
<evidence type="ECO:0000313" key="5">
    <source>
        <dbReference type="Proteomes" id="UP000325797"/>
    </source>
</evidence>
<dbReference type="KEGG" id="hadh:FRZ61_00190"/>
<dbReference type="PANTHER" id="PTHR10545:SF29">
    <property type="entry name" value="GH14572P-RELATED"/>
    <property type="match status" value="1"/>
</dbReference>
<feature type="domain" description="N-acetyltransferase" evidence="3">
    <location>
        <begin position="11"/>
        <end position="181"/>
    </location>
</feature>
<dbReference type="Proteomes" id="UP000325797">
    <property type="component" value="Chromosome"/>
</dbReference>
<proteinExistence type="predicted"/>
<dbReference type="InterPro" id="IPR051016">
    <property type="entry name" value="Diverse_Substrate_AcTransf"/>
</dbReference>
<dbReference type="Pfam" id="PF00583">
    <property type="entry name" value="Acetyltransf_1"/>
    <property type="match status" value="2"/>
</dbReference>
<name>A0A5J6MTP3_9PROT</name>